<sequence>MGLLKKGIWLYILLLMFEGALRKWGLPALAAPLLIVRDPVAIALLFVSAKHGLFPSNNYVWTMILVAILAFFIAITIGHGSLTVAVYGTRILILHFPLMFLIGKIFDHDDVIKVGKFMLYLSIPMLLLIAVQFYSPQSALVNRGVGGDIQGGGFAGALGFFRPPGTFSFTSGNTQFWSVVGVFVTYFWLNNSGVNKILLIAATFCVIASIPLSISRTLIFQIVITVTFALLSVSRSPKHLGQMLGGLVLVIIAVALLNNFSFFQQASEALVTRYSAASDSEGGLEGTLGNRFLGGLLGALQQDNQPFFGYGIGMGTNVGARLLTGNVDSFLIAEEDWGRLVGELGRIMGIIVIVLRVWFCVRAAWLSYKQLTQHNVLPWIILSMAFVFIAQSQWAQPTTLGFSTLIGGLLIASLKTYMPEAEAEEDQE</sequence>
<evidence type="ECO:0000313" key="2">
    <source>
        <dbReference type="EMBL" id="TWR27626.1"/>
    </source>
</evidence>
<feature type="transmembrane region" description="Helical" evidence="1">
    <location>
        <begin position="59"/>
        <end position="78"/>
    </location>
</feature>
<keyword evidence="3" id="KW-1185">Reference proteome</keyword>
<feature type="transmembrane region" description="Helical" evidence="1">
    <location>
        <begin position="29"/>
        <end position="47"/>
    </location>
</feature>
<name>A0A563U8H2_9SPHI</name>
<feature type="transmembrane region" description="Helical" evidence="1">
    <location>
        <begin position="196"/>
        <end position="212"/>
    </location>
</feature>
<dbReference type="OrthoDB" id="1491081at2"/>
<evidence type="ECO:0000256" key="1">
    <source>
        <dbReference type="SAM" id="Phobius"/>
    </source>
</evidence>
<protein>
    <submittedName>
        <fullName evidence="2">Uncharacterized protein</fullName>
    </submittedName>
</protein>
<gene>
    <name evidence="2" type="ORF">FPZ43_13995</name>
</gene>
<keyword evidence="1" id="KW-0472">Membrane</keyword>
<feature type="transmembrane region" description="Helical" evidence="1">
    <location>
        <begin position="344"/>
        <end position="364"/>
    </location>
</feature>
<dbReference type="EMBL" id="VOEJ01000006">
    <property type="protein sequence ID" value="TWR27626.1"/>
    <property type="molecule type" value="Genomic_DNA"/>
</dbReference>
<feature type="transmembrane region" description="Helical" evidence="1">
    <location>
        <begin position="376"/>
        <end position="394"/>
    </location>
</feature>
<feature type="transmembrane region" description="Helical" evidence="1">
    <location>
        <begin position="243"/>
        <end position="263"/>
    </location>
</feature>
<keyword evidence="1" id="KW-0812">Transmembrane</keyword>
<feature type="transmembrane region" description="Helical" evidence="1">
    <location>
        <begin position="117"/>
        <end position="135"/>
    </location>
</feature>
<dbReference type="Proteomes" id="UP000320042">
    <property type="component" value="Unassembled WGS sequence"/>
</dbReference>
<accession>A0A563U8H2</accession>
<evidence type="ECO:0000313" key="3">
    <source>
        <dbReference type="Proteomes" id="UP000320042"/>
    </source>
</evidence>
<feature type="transmembrane region" description="Helical" evidence="1">
    <location>
        <begin position="167"/>
        <end position="189"/>
    </location>
</feature>
<proteinExistence type="predicted"/>
<keyword evidence="1" id="KW-1133">Transmembrane helix</keyword>
<organism evidence="2 3">
    <name type="scientific">Mucilaginibacter pallidiroseus</name>
    <dbReference type="NCBI Taxonomy" id="2599295"/>
    <lineage>
        <taxon>Bacteria</taxon>
        <taxon>Pseudomonadati</taxon>
        <taxon>Bacteroidota</taxon>
        <taxon>Sphingobacteriia</taxon>
        <taxon>Sphingobacteriales</taxon>
        <taxon>Sphingobacteriaceae</taxon>
        <taxon>Mucilaginibacter</taxon>
    </lineage>
</organism>
<comment type="caution">
    <text evidence="2">The sequence shown here is derived from an EMBL/GenBank/DDBJ whole genome shotgun (WGS) entry which is preliminary data.</text>
</comment>
<reference evidence="2 3" key="1">
    <citation type="submission" date="2019-07" db="EMBL/GenBank/DDBJ databases">
        <authorList>
            <person name="Kim J."/>
        </authorList>
    </citation>
    <scope>NUCLEOTIDE SEQUENCE [LARGE SCALE GENOMIC DNA]</scope>
    <source>
        <strain evidence="3">dk17</strain>
    </source>
</reference>
<dbReference type="AlphaFoldDB" id="A0A563U8H2"/>
<feature type="transmembrane region" description="Helical" evidence="1">
    <location>
        <begin position="84"/>
        <end position="105"/>
    </location>
</feature>